<dbReference type="InterPro" id="IPR011043">
    <property type="entry name" value="Gal_Oxase/kelch_b-propeller"/>
</dbReference>
<evidence type="ECO:0000256" key="3">
    <source>
        <dbReference type="SAM" id="SignalP"/>
    </source>
</evidence>
<feature type="compositionally biased region" description="Polar residues" evidence="1">
    <location>
        <begin position="753"/>
        <end position="770"/>
    </location>
</feature>
<feature type="compositionally biased region" description="Polar residues" evidence="1">
    <location>
        <begin position="675"/>
        <end position="703"/>
    </location>
</feature>
<dbReference type="Proteomes" id="UP000800035">
    <property type="component" value="Unassembled WGS sequence"/>
</dbReference>
<feature type="compositionally biased region" description="Polar residues" evidence="1">
    <location>
        <begin position="1043"/>
        <end position="1080"/>
    </location>
</feature>
<feature type="region of interest" description="Disordered" evidence="1">
    <location>
        <begin position="606"/>
        <end position="772"/>
    </location>
</feature>
<feature type="compositionally biased region" description="Basic and acidic residues" evidence="1">
    <location>
        <begin position="620"/>
        <end position="631"/>
    </location>
</feature>
<evidence type="ECO:0000313" key="5">
    <source>
        <dbReference type="Proteomes" id="UP000800035"/>
    </source>
</evidence>
<proteinExistence type="predicted"/>
<dbReference type="OrthoDB" id="205993at2759"/>
<sequence>MGRYNMPAVAFLQLWISILTAGAAAQMPYNPTRLLRNGSRVYVFQPSADSSQFELGSIDVSHKVSASRLPYTNLYPTLPFLDSKQPRPLDAIINDRGNITVYTGDCSQGASGGHIWNFTPDVVDKSGNGSWRQQESTFAQDGKRVADMGPKYLSAGVAFSDTVQSDAISTDAYFFGGMCPFPNANSSGWQSAASYSNFMVTLESSQGSSDAINYQLGVSSSRGPPIPEAGFSLTGLISTVSNRSDGTQIQQQNFVLIGGHTSAAFINTSQVALFSLPQQGWTFVPVAQPDISRKDLAIRPEITSVEPRSGHSAVLTPDGQRMIIFGGWIGDIHTPAEPQLAVLNIGDGYGGSGVWQWQVPKVSGSGLPTGSGIYGHGAVMLPGGVMMVMGGYSLATPSSRVPRASNKNSQTFFFNVTSNLWMSDYSPPPTISTAPPKDGLLSTTSQKAGLGAGLGIGLVALIGFIGFYIRYTRKLKRERDIRERQIQEFSMAAYRFDFGAALPGMSDHEHSNDPHSNSTPPSRNQGWRPSDPRDAERTGLLVDVPSPTRGLRRSLGGRALQEISRYDERRVIHPIDELDEEEEDTENDKSPLNGRQEMTERFANEGPSIFANAPVLDPFTDDHRPAEDQRSPCHSAPASPIREGPSDSNRASSNYKLTNALYLPRRSSPGIDGETSPTKSSERTGSNLSERSTASNLSSRSANGSLGRSSLRHSGAIRNNDLYINPFKTPSTSPTTEMSDQGGSGWQAPANPRTKSSASGRSSGRPTTANADADSFATARSSFMALQAEGEALLGGNPERARPTTASTSDSSNGHSGHDIEGRISRAGTVIATTSLTEGLARAAFGRERRKSLFGSVRRALSRSSTLANRTMSLTTGATQFESYKDDPSSADVSPTTDNRRSFPASAPPRRAASDASFWQSRRGKQDWLEEEADPRWARNSGDDWGTPEDLALAEDERRRREWRERGNLLINLADDDQLPTPRTPIAPGELGVPFAHHDRPSTPVGEEDWDVEAAVERRVVQVMFTVPRSKLRVVNADVDGSSLLSLPRENSSDVSEGSGSPRNGTGTSSNAIGSSINGTGSPGRVKGLAGKFEQLSSPKVPTPRTSPRPSPSPSIKSVKVRNKDSSASLRTN</sequence>
<feature type="compositionally biased region" description="Polar residues" evidence="1">
    <location>
        <begin position="646"/>
        <end position="657"/>
    </location>
</feature>
<feature type="compositionally biased region" description="Low complexity" evidence="1">
    <location>
        <begin position="704"/>
        <end position="714"/>
    </location>
</feature>
<keyword evidence="5" id="KW-1185">Reference proteome</keyword>
<feature type="region of interest" description="Disordered" evidence="1">
    <location>
        <begin position="504"/>
        <end position="555"/>
    </location>
</feature>
<organism evidence="4 5">
    <name type="scientific">Byssothecium circinans</name>
    <dbReference type="NCBI Taxonomy" id="147558"/>
    <lineage>
        <taxon>Eukaryota</taxon>
        <taxon>Fungi</taxon>
        <taxon>Dikarya</taxon>
        <taxon>Ascomycota</taxon>
        <taxon>Pezizomycotina</taxon>
        <taxon>Dothideomycetes</taxon>
        <taxon>Pleosporomycetidae</taxon>
        <taxon>Pleosporales</taxon>
        <taxon>Massarineae</taxon>
        <taxon>Massarinaceae</taxon>
        <taxon>Byssothecium</taxon>
    </lineage>
</organism>
<feature type="region of interest" description="Disordered" evidence="1">
    <location>
        <begin position="794"/>
        <end position="822"/>
    </location>
</feature>
<dbReference type="Gene3D" id="2.120.10.80">
    <property type="entry name" value="Kelch-type beta propeller"/>
    <property type="match status" value="1"/>
</dbReference>
<feature type="compositionally biased region" description="Polar residues" evidence="1">
    <location>
        <begin position="514"/>
        <end position="527"/>
    </location>
</feature>
<name>A0A6A5U6U2_9PLEO</name>
<keyword evidence="2" id="KW-1133">Transmembrane helix</keyword>
<evidence type="ECO:0000256" key="1">
    <source>
        <dbReference type="SAM" id="MobiDB-lite"/>
    </source>
</evidence>
<protein>
    <recommendedName>
        <fullName evidence="6">Galactose oxidase</fullName>
    </recommendedName>
</protein>
<feature type="transmembrane region" description="Helical" evidence="2">
    <location>
        <begin position="448"/>
        <end position="469"/>
    </location>
</feature>
<gene>
    <name evidence="4" type="ORF">CC80DRAFT_489284</name>
</gene>
<keyword evidence="2" id="KW-0812">Transmembrane</keyword>
<keyword evidence="3" id="KW-0732">Signal</keyword>
<dbReference type="SUPFAM" id="SSF50965">
    <property type="entry name" value="Galactose oxidase, central domain"/>
    <property type="match status" value="1"/>
</dbReference>
<dbReference type="AlphaFoldDB" id="A0A6A5U6U2"/>
<feature type="region of interest" description="Disordered" evidence="1">
    <location>
        <begin position="1043"/>
        <end position="1133"/>
    </location>
</feature>
<feature type="chain" id="PRO_5025552382" description="Galactose oxidase" evidence="3">
    <location>
        <begin position="26"/>
        <end position="1133"/>
    </location>
</feature>
<evidence type="ECO:0008006" key="6">
    <source>
        <dbReference type="Google" id="ProtNLM"/>
    </source>
</evidence>
<feature type="region of interest" description="Disordered" evidence="1">
    <location>
        <begin position="878"/>
        <end position="951"/>
    </location>
</feature>
<keyword evidence="2" id="KW-0472">Membrane</keyword>
<feature type="compositionally biased region" description="Pro residues" evidence="1">
    <location>
        <begin position="1101"/>
        <end position="1113"/>
    </location>
</feature>
<feature type="compositionally biased region" description="Low complexity" evidence="1">
    <location>
        <begin position="902"/>
        <end position="918"/>
    </location>
</feature>
<accession>A0A6A5U6U2</accession>
<feature type="compositionally biased region" description="Polar residues" evidence="1">
    <location>
        <begin position="804"/>
        <end position="815"/>
    </location>
</feature>
<feature type="compositionally biased region" description="Polar residues" evidence="1">
    <location>
        <begin position="728"/>
        <end position="741"/>
    </location>
</feature>
<dbReference type="InterPro" id="IPR015915">
    <property type="entry name" value="Kelch-typ_b-propeller"/>
</dbReference>
<feature type="signal peptide" evidence="3">
    <location>
        <begin position="1"/>
        <end position="25"/>
    </location>
</feature>
<evidence type="ECO:0000256" key="2">
    <source>
        <dbReference type="SAM" id="Phobius"/>
    </source>
</evidence>
<reference evidence="4" key="1">
    <citation type="journal article" date="2020" name="Stud. Mycol.">
        <title>101 Dothideomycetes genomes: a test case for predicting lifestyles and emergence of pathogens.</title>
        <authorList>
            <person name="Haridas S."/>
            <person name="Albert R."/>
            <person name="Binder M."/>
            <person name="Bloem J."/>
            <person name="Labutti K."/>
            <person name="Salamov A."/>
            <person name="Andreopoulos B."/>
            <person name="Baker S."/>
            <person name="Barry K."/>
            <person name="Bills G."/>
            <person name="Bluhm B."/>
            <person name="Cannon C."/>
            <person name="Castanera R."/>
            <person name="Culley D."/>
            <person name="Daum C."/>
            <person name="Ezra D."/>
            <person name="Gonzalez J."/>
            <person name="Henrissat B."/>
            <person name="Kuo A."/>
            <person name="Liang C."/>
            <person name="Lipzen A."/>
            <person name="Lutzoni F."/>
            <person name="Magnuson J."/>
            <person name="Mondo S."/>
            <person name="Nolan M."/>
            <person name="Ohm R."/>
            <person name="Pangilinan J."/>
            <person name="Park H.-J."/>
            <person name="Ramirez L."/>
            <person name="Alfaro M."/>
            <person name="Sun H."/>
            <person name="Tritt A."/>
            <person name="Yoshinaga Y."/>
            <person name="Zwiers L.-H."/>
            <person name="Turgeon B."/>
            <person name="Goodwin S."/>
            <person name="Spatafora J."/>
            <person name="Crous P."/>
            <person name="Grigoriev I."/>
        </authorList>
    </citation>
    <scope>NUCLEOTIDE SEQUENCE</scope>
    <source>
        <strain evidence="4">CBS 675.92</strain>
    </source>
</reference>
<feature type="region of interest" description="Disordered" evidence="1">
    <location>
        <begin position="574"/>
        <end position="594"/>
    </location>
</feature>
<dbReference type="EMBL" id="ML976983">
    <property type="protein sequence ID" value="KAF1960050.1"/>
    <property type="molecule type" value="Genomic_DNA"/>
</dbReference>
<feature type="compositionally biased region" description="Acidic residues" evidence="1">
    <location>
        <begin position="577"/>
        <end position="586"/>
    </location>
</feature>
<evidence type="ECO:0000313" key="4">
    <source>
        <dbReference type="EMBL" id="KAF1960050.1"/>
    </source>
</evidence>